<keyword evidence="3" id="KW-1185">Reference proteome</keyword>
<evidence type="ECO:0000313" key="3">
    <source>
        <dbReference type="Proteomes" id="UP000298061"/>
    </source>
</evidence>
<feature type="region of interest" description="Disordered" evidence="1">
    <location>
        <begin position="18"/>
        <end position="41"/>
    </location>
</feature>
<dbReference type="Proteomes" id="UP000298061">
    <property type="component" value="Unassembled WGS sequence"/>
</dbReference>
<proteinExistence type="predicted"/>
<accession>A0A4Y9ZRR9</accession>
<dbReference type="AlphaFoldDB" id="A0A4Y9ZRR9"/>
<dbReference type="EMBL" id="SFCI01001113">
    <property type="protein sequence ID" value="TFY76733.1"/>
    <property type="molecule type" value="Genomic_DNA"/>
</dbReference>
<dbReference type="OrthoDB" id="3064874at2759"/>
<feature type="compositionally biased region" description="Acidic residues" evidence="1">
    <location>
        <begin position="75"/>
        <end position="86"/>
    </location>
</feature>
<feature type="compositionally biased region" description="Basic and acidic residues" evidence="1">
    <location>
        <begin position="102"/>
        <end position="114"/>
    </location>
</feature>
<gene>
    <name evidence="2" type="ORF">EWM64_g7279</name>
</gene>
<sequence length="179" mass="20446">MIAILDDLVMRKAAEDIANGKRQGHTKHRAAPQDHPLPKNSQVNVRVPRDAIWKGWLDMHPDDYNPSLITNEPLYDADDEYEDGSCEDGKYEDGEYGNGKYEPLDKGAEADDHQGYPIQDNGYDHDVPTEHVEFDDETGAYYFQTGPKESEDYKDNNQYGADYEDTYNDGIEDLYQDAE</sequence>
<evidence type="ECO:0000256" key="1">
    <source>
        <dbReference type="SAM" id="MobiDB-lite"/>
    </source>
</evidence>
<organism evidence="2 3">
    <name type="scientific">Hericium alpestre</name>
    <dbReference type="NCBI Taxonomy" id="135208"/>
    <lineage>
        <taxon>Eukaryota</taxon>
        <taxon>Fungi</taxon>
        <taxon>Dikarya</taxon>
        <taxon>Basidiomycota</taxon>
        <taxon>Agaricomycotina</taxon>
        <taxon>Agaricomycetes</taxon>
        <taxon>Russulales</taxon>
        <taxon>Hericiaceae</taxon>
        <taxon>Hericium</taxon>
    </lineage>
</organism>
<reference evidence="2 3" key="1">
    <citation type="submission" date="2019-02" db="EMBL/GenBank/DDBJ databases">
        <title>Genome sequencing of the rare red list fungi Hericium alpestre (H. flagellum).</title>
        <authorList>
            <person name="Buettner E."/>
            <person name="Kellner H."/>
        </authorList>
    </citation>
    <scope>NUCLEOTIDE SEQUENCE [LARGE SCALE GENOMIC DNA]</scope>
    <source>
        <strain evidence="2 3">DSM 108284</strain>
    </source>
</reference>
<evidence type="ECO:0000313" key="2">
    <source>
        <dbReference type="EMBL" id="TFY76733.1"/>
    </source>
</evidence>
<name>A0A4Y9ZRR9_9AGAM</name>
<feature type="region of interest" description="Disordered" evidence="1">
    <location>
        <begin position="70"/>
        <end position="129"/>
    </location>
</feature>
<protein>
    <submittedName>
        <fullName evidence="2">Uncharacterized protein</fullName>
    </submittedName>
</protein>
<comment type="caution">
    <text evidence="2">The sequence shown here is derived from an EMBL/GenBank/DDBJ whole genome shotgun (WGS) entry which is preliminary data.</text>
</comment>
<feature type="region of interest" description="Disordered" evidence="1">
    <location>
        <begin position="142"/>
        <end position="167"/>
    </location>
</feature>